<keyword evidence="4" id="KW-1185">Reference proteome</keyword>
<dbReference type="AlphaFoldDB" id="A0A2M8W6U1"/>
<feature type="transmembrane region" description="Helical" evidence="1">
    <location>
        <begin position="69"/>
        <end position="86"/>
    </location>
</feature>
<dbReference type="SMART" id="SM00014">
    <property type="entry name" value="acidPPc"/>
    <property type="match status" value="1"/>
</dbReference>
<feature type="transmembrane region" description="Helical" evidence="1">
    <location>
        <begin position="165"/>
        <end position="186"/>
    </location>
</feature>
<comment type="caution">
    <text evidence="3">The sequence shown here is derived from an EMBL/GenBank/DDBJ whole genome shotgun (WGS) entry which is preliminary data.</text>
</comment>
<dbReference type="PANTHER" id="PTHR14969">
    <property type="entry name" value="SPHINGOSINE-1-PHOSPHATE PHOSPHOHYDROLASE"/>
    <property type="match status" value="1"/>
</dbReference>
<dbReference type="Pfam" id="PF01569">
    <property type="entry name" value="PAP2"/>
    <property type="match status" value="1"/>
</dbReference>
<evidence type="ECO:0000313" key="3">
    <source>
        <dbReference type="EMBL" id="PJI86629.1"/>
    </source>
</evidence>
<dbReference type="SUPFAM" id="SSF48317">
    <property type="entry name" value="Acid phosphatase/Vanadium-dependent haloperoxidase"/>
    <property type="match status" value="1"/>
</dbReference>
<evidence type="ECO:0000259" key="2">
    <source>
        <dbReference type="SMART" id="SM00014"/>
    </source>
</evidence>
<name>A0A2M8W6U1_9MICO</name>
<dbReference type="OrthoDB" id="5289372at2"/>
<dbReference type="InterPro" id="IPR000326">
    <property type="entry name" value="PAP2/HPO"/>
</dbReference>
<proteinExistence type="predicted"/>
<keyword evidence="1" id="KW-0812">Transmembrane</keyword>
<evidence type="ECO:0000313" key="4">
    <source>
        <dbReference type="Proteomes" id="UP000231586"/>
    </source>
</evidence>
<keyword evidence="1" id="KW-0472">Membrane</keyword>
<reference evidence="3 4" key="1">
    <citation type="submission" date="2017-11" db="EMBL/GenBank/DDBJ databases">
        <title>Genomic Encyclopedia of Archaeal and Bacterial Type Strains, Phase II (KMG-II): From Individual Species to Whole Genera.</title>
        <authorList>
            <person name="Goeker M."/>
        </authorList>
    </citation>
    <scope>NUCLEOTIDE SEQUENCE [LARGE SCALE GENOMIC DNA]</scope>
    <source>
        <strain evidence="3 4">DSM 22413</strain>
    </source>
</reference>
<gene>
    <name evidence="3" type="ORF">CLV34_2549</name>
</gene>
<protein>
    <submittedName>
        <fullName evidence="3">Undecaprenyl-diphosphatase</fullName>
    </submittedName>
</protein>
<dbReference type="CDD" id="cd03392">
    <property type="entry name" value="PAP2_like_2"/>
    <property type="match status" value="1"/>
</dbReference>
<feature type="transmembrane region" description="Helical" evidence="1">
    <location>
        <begin position="192"/>
        <end position="210"/>
    </location>
</feature>
<dbReference type="Gene3D" id="1.20.144.10">
    <property type="entry name" value="Phosphatidic acid phosphatase type 2/haloperoxidase"/>
    <property type="match status" value="1"/>
</dbReference>
<keyword evidence="1" id="KW-1133">Transmembrane helix</keyword>
<dbReference type="Proteomes" id="UP000231586">
    <property type="component" value="Unassembled WGS sequence"/>
</dbReference>
<dbReference type="RefSeq" id="WP_100350667.1">
    <property type="nucleotide sequence ID" value="NZ_PGTZ01000010.1"/>
</dbReference>
<dbReference type="InterPro" id="IPR036938">
    <property type="entry name" value="PAP2/HPO_sf"/>
</dbReference>
<evidence type="ECO:0000256" key="1">
    <source>
        <dbReference type="SAM" id="Phobius"/>
    </source>
</evidence>
<sequence length="236" mass="25122">MHRHRRHALLRAAGFGLLFAAPVAVLAYLVRAQSDVVVERDKKVIRAATDWTREHPAAHDALLVWQEVFNVRWVVLGGVVVCVAVWRRYGMRSRALWALGTILVAWGVQIGLKTLVGRARPVVEDAVAHAPGSSFPSGHTTQMTATAVTLTLLVWPLLGPRGRVIVPVAAGTLIVLTGADRVLLGVHYPSDVVAGVLVGGALAGASYLGWSGWNPLPDHSAEPAEPADPAAHRGAP</sequence>
<organism evidence="3 4">
    <name type="scientific">Luteimicrobium subarcticum</name>
    <dbReference type="NCBI Taxonomy" id="620910"/>
    <lineage>
        <taxon>Bacteria</taxon>
        <taxon>Bacillati</taxon>
        <taxon>Actinomycetota</taxon>
        <taxon>Actinomycetes</taxon>
        <taxon>Micrococcales</taxon>
        <taxon>Luteimicrobium</taxon>
    </lineage>
</organism>
<feature type="transmembrane region" description="Helical" evidence="1">
    <location>
        <begin position="95"/>
        <end position="112"/>
    </location>
</feature>
<accession>A0A2M8W6U1</accession>
<feature type="domain" description="Phosphatidic acid phosphatase type 2/haloperoxidase" evidence="2">
    <location>
        <begin position="94"/>
        <end position="207"/>
    </location>
</feature>
<dbReference type="EMBL" id="PGTZ01000010">
    <property type="protein sequence ID" value="PJI86629.1"/>
    <property type="molecule type" value="Genomic_DNA"/>
</dbReference>
<dbReference type="PANTHER" id="PTHR14969:SF13">
    <property type="entry name" value="AT30094P"/>
    <property type="match status" value="1"/>
</dbReference>